<dbReference type="AlphaFoldDB" id="A0A2S9QIV0"/>
<keyword evidence="3" id="KW-1185">Reference proteome</keyword>
<dbReference type="EMBL" id="PUEJ01000001">
    <property type="protein sequence ID" value="PRH89296.1"/>
    <property type="molecule type" value="Genomic_DNA"/>
</dbReference>
<keyword evidence="1" id="KW-0472">Membrane</keyword>
<accession>A0A2S9QIV0</accession>
<organism evidence="2 3">
    <name type="scientific">Labrys okinawensis</name>
    <dbReference type="NCBI Taxonomy" id="346911"/>
    <lineage>
        <taxon>Bacteria</taxon>
        <taxon>Pseudomonadati</taxon>
        <taxon>Pseudomonadota</taxon>
        <taxon>Alphaproteobacteria</taxon>
        <taxon>Hyphomicrobiales</taxon>
        <taxon>Xanthobacteraceae</taxon>
        <taxon>Labrys</taxon>
    </lineage>
</organism>
<dbReference type="InterPro" id="IPR036596">
    <property type="entry name" value="Cyt-C_aa3_sf"/>
</dbReference>
<feature type="transmembrane region" description="Helical" evidence="1">
    <location>
        <begin position="21"/>
        <end position="41"/>
    </location>
</feature>
<sequence>MMQPERKSFDFAEHRQAYEGFVRLTLIAVFLLLSHLVALAVGGVAHMWFLACLELGLSIVAAVIGAAVPGLDWKPGAAVLAFCLATLAIATG</sequence>
<protein>
    <submittedName>
        <fullName evidence="2">Aa3-type cytochrome c oxidase subunit IV</fullName>
    </submittedName>
</protein>
<gene>
    <name evidence="2" type="ORF">C5L14_01500</name>
</gene>
<evidence type="ECO:0000313" key="3">
    <source>
        <dbReference type="Proteomes" id="UP000237682"/>
    </source>
</evidence>
<dbReference type="SUPFAM" id="SSF81469">
    <property type="entry name" value="Bacterial aa3 type cytochrome c oxidase subunit IV"/>
    <property type="match status" value="1"/>
</dbReference>
<dbReference type="Gene3D" id="1.20.5.160">
    <property type="entry name" value="Bacterial aa3 type cytochrome c oxidase subunit IV"/>
    <property type="match status" value="1"/>
</dbReference>
<feature type="transmembrane region" description="Helical" evidence="1">
    <location>
        <begin position="47"/>
        <end position="68"/>
    </location>
</feature>
<evidence type="ECO:0000313" key="2">
    <source>
        <dbReference type="EMBL" id="PRH89296.1"/>
    </source>
</evidence>
<dbReference type="OrthoDB" id="8449817at2"/>
<keyword evidence="1" id="KW-0812">Transmembrane</keyword>
<keyword evidence="1" id="KW-1133">Transmembrane helix</keyword>
<comment type="caution">
    <text evidence="2">The sequence shown here is derived from an EMBL/GenBank/DDBJ whole genome shotgun (WGS) entry which is preliminary data.</text>
</comment>
<proteinExistence type="predicted"/>
<evidence type="ECO:0000256" key="1">
    <source>
        <dbReference type="SAM" id="Phobius"/>
    </source>
</evidence>
<dbReference type="RefSeq" id="WP_105860259.1">
    <property type="nucleotide sequence ID" value="NZ_PUEJ01000001.1"/>
</dbReference>
<reference evidence="2 3" key="1">
    <citation type="submission" date="2018-02" db="EMBL/GenBank/DDBJ databases">
        <title>Whole genome sequencing of endophytic bacterium.</title>
        <authorList>
            <person name="Eedara R."/>
            <person name="Podile A.R."/>
        </authorList>
    </citation>
    <scope>NUCLEOTIDE SEQUENCE [LARGE SCALE GENOMIC DNA]</scope>
    <source>
        <strain evidence="2 3">RP1T</strain>
    </source>
</reference>
<dbReference type="Proteomes" id="UP000237682">
    <property type="component" value="Unassembled WGS sequence"/>
</dbReference>
<name>A0A2S9QIV0_9HYPH</name>